<evidence type="ECO:0000256" key="12">
    <source>
        <dbReference type="SAM" id="MobiDB-lite"/>
    </source>
</evidence>
<dbReference type="GO" id="GO:0015179">
    <property type="term" value="F:L-amino acid transmembrane transporter activity"/>
    <property type="evidence" value="ECO:0007669"/>
    <property type="project" value="UniProtKB-ARBA"/>
</dbReference>
<dbReference type="GeneID" id="8444165"/>
<dbReference type="Proteomes" id="UP000002058">
    <property type="component" value="Unassembled WGS sequence"/>
</dbReference>
<gene>
    <name evidence="15" type="ORF">UREG_03789</name>
</gene>
<dbReference type="PRINTS" id="PR00080">
    <property type="entry name" value="SDRFAMILY"/>
</dbReference>
<feature type="compositionally biased region" description="Basic and acidic residues" evidence="12">
    <location>
        <begin position="393"/>
        <end position="407"/>
    </location>
</feature>
<dbReference type="eggNOG" id="KOG1209">
    <property type="taxonomic scope" value="Eukaryota"/>
</dbReference>
<dbReference type="HOGENOM" id="CLU_483293_0_0_1"/>
<dbReference type="GO" id="GO:0005773">
    <property type="term" value="C:vacuole"/>
    <property type="evidence" value="ECO:0007669"/>
    <property type="project" value="UniProtKB-SubCell"/>
</dbReference>
<feature type="transmembrane region" description="Helical" evidence="13">
    <location>
        <begin position="335"/>
        <end position="356"/>
    </location>
</feature>
<dbReference type="Pfam" id="PF04193">
    <property type="entry name" value="PQ-loop"/>
    <property type="match status" value="1"/>
</dbReference>
<evidence type="ECO:0000256" key="2">
    <source>
        <dbReference type="ARBA" id="ARBA00004127"/>
    </source>
</evidence>
<evidence type="ECO:0000256" key="9">
    <source>
        <dbReference type="ARBA" id="ARBA00023002"/>
    </source>
</evidence>
<dbReference type="AlphaFoldDB" id="C4JLT1"/>
<dbReference type="GO" id="GO:0015174">
    <property type="term" value="F:basic amino acid transmembrane transporter activity"/>
    <property type="evidence" value="ECO:0007669"/>
    <property type="project" value="UniProtKB-ARBA"/>
</dbReference>
<dbReference type="FunFam" id="1.20.1280.290:FF:000011">
    <property type="entry name" value="PQ loop repeat protein"/>
    <property type="match status" value="1"/>
</dbReference>
<evidence type="ECO:0000256" key="10">
    <source>
        <dbReference type="ARBA" id="ARBA00023136"/>
    </source>
</evidence>
<dbReference type="EMBL" id="CH476616">
    <property type="protein sequence ID" value="EEP78943.1"/>
    <property type="molecule type" value="Genomic_DNA"/>
</dbReference>
<name>C4JLT1_UNCRE</name>
<keyword evidence="5" id="KW-0926">Vacuole</keyword>
<comment type="similarity">
    <text evidence="11">Belongs to the laat-1 family.</text>
</comment>
<evidence type="ECO:0000256" key="8">
    <source>
        <dbReference type="ARBA" id="ARBA00022989"/>
    </source>
</evidence>
<evidence type="ECO:0000256" key="4">
    <source>
        <dbReference type="ARBA" id="ARBA00022448"/>
    </source>
</evidence>
<feature type="transmembrane region" description="Helical" evidence="13">
    <location>
        <begin position="362"/>
        <end position="384"/>
    </location>
</feature>
<dbReference type="PANTHER" id="PTHR43976:SF16">
    <property type="entry name" value="SHORT-CHAIN DEHYDROGENASE_REDUCTASE FAMILY PROTEIN"/>
    <property type="match status" value="1"/>
</dbReference>
<reference evidence="16" key="1">
    <citation type="journal article" date="2009" name="Genome Res.">
        <title>Comparative genomic analyses of the human fungal pathogens Coccidioides and their relatives.</title>
        <authorList>
            <person name="Sharpton T.J."/>
            <person name="Stajich J.E."/>
            <person name="Rounsley S.D."/>
            <person name="Gardner M.J."/>
            <person name="Wortman J.R."/>
            <person name="Jordar V.S."/>
            <person name="Maiti R."/>
            <person name="Kodira C.D."/>
            <person name="Neafsey D.E."/>
            <person name="Zeng Q."/>
            <person name="Hung C.-Y."/>
            <person name="McMahan C."/>
            <person name="Muszewska A."/>
            <person name="Grynberg M."/>
            <person name="Mandel M.A."/>
            <person name="Kellner E.M."/>
            <person name="Barker B.M."/>
            <person name="Galgiani J.N."/>
            <person name="Orbach M.J."/>
            <person name="Kirkland T.N."/>
            <person name="Cole G.T."/>
            <person name="Henn M.R."/>
            <person name="Birren B.W."/>
            <person name="Taylor J.W."/>
        </authorList>
    </citation>
    <scope>NUCLEOTIDE SEQUENCE [LARGE SCALE GENOMIC DNA]</scope>
    <source>
        <strain evidence="16">UAMH 1704</strain>
    </source>
</reference>
<evidence type="ECO:0000256" key="11">
    <source>
        <dbReference type="ARBA" id="ARBA00038039"/>
    </source>
</evidence>
<dbReference type="CDD" id="cd05374">
    <property type="entry name" value="17beta-HSD-like_SDR_c"/>
    <property type="match status" value="1"/>
</dbReference>
<sequence length="564" mass="61198">MAPRVWLITGCSSGFGKELTLQVLKRGDKVIATARNAGRLTALKEAGADIVELDVSADFETIQKALKNSHGIYKRLDILVNNAAFVKEGTFEELSPGEVLESFNTNVFGAINVARAAIPYMREQKSGVIANVSSIAGWDPLPGCGLYSATKAALTCISETLTHELAPFGISVVSIEPGYFRSQLLNPGHRNQAENRLPHYEGTPARETADLLETVNNKQPGDPVARFLSGSPWGRTRSEPLAGSVEKHCCCWMSGTKPSHRQTTMMSNEACCRRTLRISELFALSKGAMFPPSPAAHLNIEALSGICGSISIACWVVVFSPQIIENFRRGSADGLSLTFLVIWLAGDVFNILGAVLQGVLPTMIILAVYYTLADIVLLGQCFYYRGFTLSDETHKQQGNGREQEQETPRLSSGQSERTPLLADSTAQNGAQRTQQRRSTDRRSSLASLSSLRDRLGHIDGTHLSPAMPLLEPAKPTPRTIPKPTTAIQKLIWNAFAIALVCAAGVLGWYVSSDTAAVTELAPEEHGRSVSALLLIRVYREFDLCALDICILASVCGPQRTLSAW</sequence>
<dbReference type="SMART" id="SM00822">
    <property type="entry name" value="PKS_KR"/>
    <property type="match status" value="1"/>
</dbReference>
<dbReference type="InterPro" id="IPR002347">
    <property type="entry name" value="SDR_fam"/>
</dbReference>
<comment type="similarity">
    <text evidence="3">Belongs to the short-chain dehydrogenases/reductases (SDR) family.</text>
</comment>
<evidence type="ECO:0000256" key="13">
    <source>
        <dbReference type="SAM" id="Phobius"/>
    </source>
</evidence>
<dbReference type="InterPro" id="IPR006603">
    <property type="entry name" value="PQ-loop_rpt"/>
</dbReference>
<keyword evidence="16" id="KW-1185">Reference proteome</keyword>
<evidence type="ECO:0000259" key="14">
    <source>
        <dbReference type="SMART" id="SM00822"/>
    </source>
</evidence>
<protein>
    <recommendedName>
        <fullName evidence="14">Ketoreductase domain-containing protein</fullName>
    </recommendedName>
</protein>
<proteinExistence type="inferred from homology"/>
<dbReference type="InterPro" id="IPR057326">
    <property type="entry name" value="KR_dom"/>
</dbReference>
<evidence type="ECO:0000256" key="5">
    <source>
        <dbReference type="ARBA" id="ARBA00022554"/>
    </source>
</evidence>
<evidence type="ECO:0000256" key="3">
    <source>
        <dbReference type="ARBA" id="ARBA00006484"/>
    </source>
</evidence>
<dbReference type="GO" id="GO:0034490">
    <property type="term" value="P:basic amino acid transmembrane import into vacuole"/>
    <property type="evidence" value="ECO:0007669"/>
    <property type="project" value="UniProtKB-ARBA"/>
</dbReference>
<dbReference type="PANTHER" id="PTHR43976">
    <property type="entry name" value="SHORT CHAIN DEHYDROGENASE"/>
    <property type="match status" value="1"/>
</dbReference>
<dbReference type="GO" id="GO:0015101">
    <property type="term" value="F:organic cation transmembrane transporter activity"/>
    <property type="evidence" value="ECO:0007669"/>
    <property type="project" value="UniProtKB-ARBA"/>
</dbReference>
<dbReference type="GO" id="GO:0012505">
    <property type="term" value="C:endomembrane system"/>
    <property type="evidence" value="ECO:0007669"/>
    <property type="project" value="UniProtKB-SubCell"/>
</dbReference>
<dbReference type="PRINTS" id="PR00081">
    <property type="entry name" value="GDHRDH"/>
</dbReference>
<dbReference type="Gene3D" id="3.40.50.720">
    <property type="entry name" value="NAD(P)-binding Rossmann-like Domain"/>
    <property type="match status" value="1"/>
</dbReference>
<dbReference type="VEuPathDB" id="FungiDB:UREG_03789"/>
<keyword evidence="6 13" id="KW-0812">Transmembrane</keyword>
<feature type="compositionally biased region" description="Polar residues" evidence="12">
    <location>
        <begin position="408"/>
        <end position="417"/>
    </location>
</feature>
<dbReference type="Pfam" id="PF00106">
    <property type="entry name" value="adh_short"/>
    <property type="match status" value="1"/>
</dbReference>
<dbReference type="GO" id="GO:0098588">
    <property type="term" value="C:bounding membrane of organelle"/>
    <property type="evidence" value="ECO:0007669"/>
    <property type="project" value="UniProtKB-ARBA"/>
</dbReference>
<feature type="domain" description="Ketoreductase" evidence="14">
    <location>
        <begin position="4"/>
        <end position="178"/>
    </location>
</feature>
<comment type="subcellular location">
    <subcellularLocation>
        <location evidence="2">Endomembrane system</location>
        <topology evidence="2">Multi-pass membrane protein</topology>
    </subcellularLocation>
    <subcellularLocation>
        <location evidence="1">Vacuole</location>
    </subcellularLocation>
</comment>
<dbReference type="SMART" id="SM00679">
    <property type="entry name" value="CTNS"/>
    <property type="match status" value="1"/>
</dbReference>
<evidence type="ECO:0000256" key="7">
    <source>
        <dbReference type="ARBA" id="ARBA00022737"/>
    </source>
</evidence>
<keyword evidence="7" id="KW-0677">Repeat</keyword>
<keyword evidence="4" id="KW-0813">Transport</keyword>
<evidence type="ECO:0000256" key="1">
    <source>
        <dbReference type="ARBA" id="ARBA00004116"/>
    </source>
</evidence>
<evidence type="ECO:0000313" key="15">
    <source>
        <dbReference type="EMBL" id="EEP78943.1"/>
    </source>
</evidence>
<keyword evidence="9" id="KW-0560">Oxidoreductase</keyword>
<accession>C4JLT1</accession>
<dbReference type="eggNOG" id="KOG2913">
    <property type="taxonomic scope" value="Eukaryota"/>
</dbReference>
<dbReference type="RefSeq" id="XP_002544272.1">
    <property type="nucleotide sequence ID" value="XM_002544226.1"/>
</dbReference>
<dbReference type="KEGG" id="ure:UREG_03789"/>
<dbReference type="InParanoid" id="C4JLT1"/>
<dbReference type="Gene3D" id="1.20.1280.290">
    <property type="match status" value="1"/>
</dbReference>
<keyword evidence="8 13" id="KW-1133">Transmembrane helix</keyword>
<feature type="transmembrane region" description="Helical" evidence="13">
    <location>
        <begin position="302"/>
        <end position="323"/>
    </location>
</feature>
<feature type="transmembrane region" description="Helical" evidence="13">
    <location>
        <begin position="490"/>
        <end position="510"/>
    </location>
</feature>
<dbReference type="InterPro" id="IPR051911">
    <property type="entry name" value="SDR_oxidoreductase"/>
</dbReference>
<dbReference type="GO" id="GO:0034488">
    <property type="term" value="P:basic amino acid transmembrane export from vacuole"/>
    <property type="evidence" value="ECO:0007669"/>
    <property type="project" value="UniProtKB-ARBA"/>
</dbReference>
<dbReference type="OrthoDB" id="8048523at2759"/>
<evidence type="ECO:0000313" key="16">
    <source>
        <dbReference type="Proteomes" id="UP000002058"/>
    </source>
</evidence>
<dbReference type="InterPro" id="IPR036291">
    <property type="entry name" value="NAD(P)-bd_dom_sf"/>
</dbReference>
<feature type="region of interest" description="Disordered" evidence="12">
    <location>
        <begin position="393"/>
        <end position="446"/>
    </location>
</feature>
<dbReference type="GO" id="GO:0016491">
    <property type="term" value="F:oxidoreductase activity"/>
    <property type="evidence" value="ECO:0007669"/>
    <property type="project" value="UniProtKB-KW"/>
</dbReference>
<evidence type="ECO:0000256" key="6">
    <source>
        <dbReference type="ARBA" id="ARBA00022692"/>
    </source>
</evidence>
<keyword evidence="10 13" id="KW-0472">Membrane</keyword>
<dbReference type="SUPFAM" id="SSF51735">
    <property type="entry name" value="NAD(P)-binding Rossmann-fold domains"/>
    <property type="match status" value="1"/>
</dbReference>
<organism evidence="15 16">
    <name type="scientific">Uncinocarpus reesii (strain UAMH 1704)</name>
    <dbReference type="NCBI Taxonomy" id="336963"/>
    <lineage>
        <taxon>Eukaryota</taxon>
        <taxon>Fungi</taxon>
        <taxon>Dikarya</taxon>
        <taxon>Ascomycota</taxon>
        <taxon>Pezizomycotina</taxon>
        <taxon>Eurotiomycetes</taxon>
        <taxon>Eurotiomycetidae</taxon>
        <taxon>Onygenales</taxon>
        <taxon>Onygenaceae</taxon>
        <taxon>Uncinocarpus</taxon>
    </lineage>
</organism>